<dbReference type="Gene3D" id="3.20.20.80">
    <property type="entry name" value="Glycosidases"/>
    <property type="match status" value="1"/>
</dbReference>
<evidence type="ECO:0000313" key="7">
    <source>
        <dbReference type="EMBL" id="KAK6135831.1"/>
    </source>
</evidence>
<accession>A0ABR0VKZ4</accession>
<keyword evidence="2 5" id="KW-0378">Hydrolase</keyword>
<keyword evidence="3 5" id="KW-0326">Glycosidase</keyword>
<evidence type="ECO:0000256" key="2">
    <source>
        <dbReference type="ARBA" id="ARBA00022801"/>
    </source>
</evidence>
<dbReference type="InterPro" id="IPR000490">
    <property type="entry name" value="Glyco_hydro_17"/>
</dbReference>
<organism evidence="7 8">
    <name type="scientific">Rehmannia glutinosa</name>
    <name type="common">Chinese foxglove</name>
    <dbReference type="NCBI Taxonomy" id="99300"/>
    <lineage>
        <taxon>Eukaryota</taxon>
        <taxon>Viridiplantae</taxon>
        <taxon>Streptophyta</taxon>
        <taxon>Embryophyta</taxon>
        <taxon>Tracheophyta</taxon>
        <taxon>Spermatophyta</taxon>
        <taxon>Magnoliopsida</taxon>
        <taxon>eudicotyledons</taxon>
        <taxon>Gunneridae</taxon>
        <taxon>Pentapetalae</taxon>
        <taxon>asterids</taxon>
        <taxon>lamiids</taxon>
        <taxon>Lamiales</taxon>
        <taxon>Orobanchaceae</taxon>
        <taxon>Rehmannieae</taxon>
        <taxon>Rehmannia</taxon>
    </lineage>
</organism>
<comment type="caution">
    <text evidence="7">The sequence shown here is derived from an EMBL/GenBank/DDBJ whole genome shotgun (WGS) entry which is preliminary data.</text>
</comment>
<evidence type="ECO:0000256" key="5">
    <source>
        <dbReference type="RuleBase" id="RU004336"/>
    </source>
</evidence>
<dbReference type="Proteomes" id="UP001318860">
    <property type="component" value="Unassembled WGS sequence"/>
</dbReference>
<evidence type="ECO:0000313" key="8">
    <source>
        <dbReference type="Proteomes" id="UP001318860"/>
    </source>
</evidence>
<dbReference type="PROSITE" id="PS00587">
    <property type="entry name" value="GLYCOSYL_HYDROL_F17"/>
    <property type="match status" value="1"/>
</dbReference>
<gene>
    <name evidence="7" type="ORF">DH2020_030439</name>
</gene>
<dbReference type="InterPro" id="IPR044965">
    <property type="entry name" value="Glyco_hydro_17_plant"/>
</dbReference>
<keyword evidence="6" id="KW-0812">Transmembrane</keyword>
<evidence type="ECO:0000256" key="6">
    <source>
        <dbReference type="SAM" id="Phobius"/>
    </source>
</evidence>
<sequence>MRIPQKRIISGELAQYIPGALQNLDTAPKSIQFRRTVKDGNFHGNTLQNISSITGKDGATSPIMGACAPGFVNFGLFSPDAAPIMKQVTTFLQSRNYPLLVNAYTYFPHVSNPNEFSLDYALFQDTATPVTDGSFVYKNLFDATVDAVHAALERAGGANVEVVVSETGWPTKGGVDASVENAAIYNNNLVRHVSSGQGTPRRPGKGIETYIFALFNEDLKAEGVERNWGLYYPDMTQVYHVDFETVAGGNGGGGGVTYTGPGGLAPPSPSTPNILIFFIFIYKFWAQFEPILVFLIW</sequence>
<dbReference type="PANTHER" id="PTHR32227">
    <property type="entry name" value="GLUCAN ENDO-1,3-BETA-GLUCOSIDASE BG1-RELATED-RELATED"/>
    <property type="match status" value="1"/>
</dbReference>
<proteinExistence type="inferred from homology"/>
<keyword evidence="6" id="KW-1133">Transmembrane helix</keyword>
<evidence type="ECO:0000256" key="1">
    <source>
        <dbReference type="ARBA" id="ARBA00008773"/>
    </source>
</evidence>
<dbReference type="Pfam" id="PF00332">
    <property type="entry name" value="Glyco_hydro_17"/>
    <property type="match status" value="1"/>
</dbReference>
<keyword evidence="8" id="KW-1185">Reference proteome</keyword>
<dbReference type="EMBL" id="JABTTQ020001066">
    <property type="protein sequence ID" value="KAK6135831.1"/>
    <property type="molecule type" value="Genomic_DNA"/>
</dbReference>
<evidence type="ECO:0000256" key="3">
    <source>
        <dbReference type="ARBA" id="ARBA00023295"/>
    </source>
</evidence>
<protein>
    <recommendedName>
        <fullName evidence="9">Glucan endo-1,3-beta-D-glucosidase</fullName>
    </recommendedName>
</protein>
<name>A0ABR0VKZ4_REHGL</name>
<reference evidence="7 8" key="1">
    <citation type="journal article" date="2021" name="Comput. Struct. Biotechnol. J.">
        <title>De novo genome assembly of the potent medicinal plant Rehmannia glutinosa using nanopore technology.</title>
        <authorList>
            <person name="Ma L."/>
            <person name="Dong C."/>
            <person name="Song C."/>
            <person name="Wang X."/>
            <person name="Zheng X."/>
            <person name="Niu Y."/>
            <person name="Chen S."/>
            <person name="Feng W."/>
        </authorList>
    </citation>
    <scope>NUCLEOTIDE SEQUENCE [LARGE SCALE GENOMIC DNA]</scope>
    <source>
        <strain evidence="7">DH-2019</strain>
    </source>
</reference>
<keyword evidence="6" id="KW-0472">Membrane</keyword>
<dbReference type="SUPFAM" id="SSF51445">
    <property type="entry name" value="(Trans)glycosidases"/>
    <property type="match status" value="1"/>
</dbReference>
<feature type="transmembrane region" description="Helical" evidence="6">
    <location>
        <begin position="274"/>
        <end position="296"/>
    </location>
</feature>
<dbReference type="InterPro" id="IPR017853">
    <property type="entry name" value="GH"/>
</dbReference>
<evidence type="ECO:0000256" key="4">
    <source>
        <dbReference type="RuleBase" id="RU004335"/>
    </source>
</evidence>
<comment type="similarity">
    <text evidence="1 4">Belongs to the glycosyl hydrolase 17 family.</text>
</comment>
<evidence type="ECO:0008006" key="9">
    <source>
        <dbReference type="Google" id="ProtNLM"/>
    </source>
</evidence>